<dbReference type="InterPro" id="IPR013783">
    <property type="entry name" value="Ig-like_fold"/>
</dbReference>
<dbReference type="SUPFAM" id="SSF51120">
    <property type="entry name" value="beta-Roll"/>
    <property type="match status" value="1"/>
</dbReference>
<feature type="domain" description="Bacterial Ig-like" evidence="1">
    <location>
        <begin position="708"/>
        <end position="801"/>
    </location>
</feature>
<evidence type="ECO:0000313" key="2">
    <source>
        <dbReference type="EMBL" id="UUR06971.1"/>
    </source>
</evidence>
<dbReference type="CDD" id="cd15482">
    <property type="entry name" value="Sialidase_non-viral"/>
    <property type="match status" value="1"/>
</dbReference>
<proteinExistence type="predicted"/>
<dbReference type="InterPro" id="IPR011049">
    <property type="entry name" value="Serralysin-like_metalloprot_C"/>
</dbReference>
<protein>
    <submittedName>
        <fullName evidence="2">Ig-like domain-containing protein</fullName>
    </submittedName>
</protein>
<dbReference type="Gene3D" id="2.60.40.10">
    <property type="entry name" value="Immunoglobulins"/>
    <property type="match status" value="1"/>
</dbReference>
<organism evidence="2 3">
    <name type="scientific">Sphingomonas glaciei</name>
    <dbReference type="NCBI Taxonomy" id="2938948"/>
    <lineage>
        <taxon>Bacteria</taxon>
        <taxon>Pseudomonadati</taxon>
        <taxon>Pseudomonadota</taxon>
        <taxon>Alphaproteobacteria</taxon>
        <taxon>Sphingomonadales</taxon>
        <taxon>Sphingomonadaceae</taxon>
        <taxon>Sphingomonas</taxon>
    </lineage>
</organism>
<name>A0ABY5MT78_9SPHN</name>
<reference evidence="2 3" key="1">
    <citation type="submission" date="2022-05" db="EMBL/GenBank/DDBJ databases">
        <title>S8-45 Sphingomonas ultraviolaceadurans.</title>
        <authorList>
            <person name="Liu Y."/>
        </authorList>
    </citation>
    <scope>NUCLEOTIDE SEQUENCE [LARGE SCALE GENOMIC DNA]</scope>
    <source>
        <strain evidence="2 3">S8-45</strain>
    </source>
</reference>
<sequence length="1047" mass="108630">MGILFPRDTEWKPVTIGAGGYLTGIDIAKDGTMIARADTYGAFIWNGTAWQQIVTALSMPDFASGNAGVYEIRIAPSNSNILYMQFDAGIYKSVDQGATWVKTAFRGSTFDPNGQGRMDGQKMAIDPTNPNVVFAGTQKDGLWVTRDGGSNWQKVAAVPQGSNTGDPSMTGITIQGSTIYVGTAGAGVFQSNDLGYTWNAIGGPADISHATIAPDGTYYATGNTDTALWKFAGGTWTKLIASGVHAVALDPFNPLHLVVADTGGNLIESKTGGTTWSDWNWGKQLESSADIPWLENSGLYMSTGGLVFDPNVAGKLWQSAGVGVWKTDLPSNMLWDTPVVWNSQSRGIEQLVANDIIAPRGVDPLFASWDRAFVSMPDVDKYAANYSGGAFSMGWSVDYASSDPRFMVGISDYWGTENSGYSTDGGKTWTKFAGLPSWANYTVGGSIAASTSTNFIWVATGNQAPAYTLDGGVTWSNVVIPGVTDWSLVHNAFYLSRTSITADREAPNTFYLYDPATGLYRSSDGGANWTKVFTGEVSDWSVWNAKIEAVPGRAGELFFTSGALGSNTMDPTFTAFKHSTDGGVTWTSVAGVGAATFGFGAPAQAGGPATIYIVGEVNGVDGIFYSKDDTQTWVKIGERPMNSLDTIKTISGDMDKFGLVYVGFSGSGYAYLDFSGAATAPAPVPTPTPSPAPVSPAPTQLATIASALDDVGGSSTVANGAVTNDGTPTLSGTLSAVLGTGQKLSVFRDGQLIGQVSPTSTSWSFTDPGASDGQHDYVVRVVDAAGNSGTASSAFSLKVDTVAPTQAVSVTGAGSSANSTMTASLASTTSSGGTMVSGTVAGSLGTDEALVVFRDGVRLGTAAVSNGSWSFNDGATSGSVKYTAQIEDAAGNKGQMSNAFAATLGINEIGGTNRSDVLIGTGGIDHITGVGSGKGLGKGTIDTLTGGAGNDVFVLGDGRGRFYDDGSNRSSGSADYVRITDFSAGDKLQLKGEASDYLQGWINNLQGAPGTGIYHDTNGNGILDARDELVALVQNHGPLDASSFIYV</sequence>
<dbReference type="Pfam" id="PF19077">
    <property type="entry name" value="Big_13"/>
    <property type="match status" value="1"/>
</dbReference>
<dbReference type="Proteomes" id="UP000831921">
    <property type="component" value="Chromosome"/>
</dbReference>
<evidence type="ECO:0000259" key="1">
    <source>
        <dbReference type="Pfam" id="PF19077"/>
    </source>
</evidence>
<accession>A0ABY5MT78</accession>
<dbReference type="InterPro" id="IPR015943">
    <property type="entry name" value="WD40/YVTN_repeat-like_dom_sf"/>
</dbReference>
<dbReference type="RefSeq" id="WP_249454331.1">
    <property type="nucleotide sequence ID" value="NZ_CP097253.1"/>
</dbReference>
<dbReference type="PANTHER" id="PTHR43739:SF5">
    <property type="entry name" value="EXO-ALPHA-SIALIDASE"/>
    <property type="match status" value="1"/>
</dbReference>
<dbReference type="InterPro" id="IPR044016">
    <property type="entry name" value="Big_13"/>
</dbReference>
<dbReference type="PANTHER" id="PTHR43739">
    <property type="entry name" value="XYLOGLUCANASE (EUROFUNG)"/>
    <property type="match status" value="1"/>
</dbReference>
<dbReference type="EMBL" id="CP097253">
    <property type="protein sequence ID" value="UUR06971.1"/>
    <property type="molecule type" value="Genomic_DNA"/>
</dbReference>
<dbReference type="SUPFAM" id="SSF110296">
    <property type="entry name" value="Oligoxyloglucan reducing end-specific cellobiohydrolase"/>
    <property type="match status" value="2"/>
</dbReference>
<dbReference type="Gene3D" id="2.130.10.10">
    <property type="entry name" value="YVTN repeat-like/Quinoprotein amine dehydrogenase"/>
    <property type="match status" value="2"/>
</dbReference>
<gene>
    <name evidence="2" type="ORF">M1K48_08370</name>
</gene>
<keyword evidence="3" id="KW-1185">Reference proteome</keyword>
<dbReference type="InterPro" id="IPR052025">
    <property type="entry name" value="Xyloglucanase_GH74"/>
</dbReference>
<evidence type="ECO:0000313" key="3">
    <source>
        <dbReference type="Proteomes" id="UP000831921"/>
    </source>
</evidence>